<dbReference type="Pfam" id="PF21274">
    <property type="entry name" value="Rng_hyd_C"/>
    <property type="match status" value="1"/>
</dbReference>
<dbReference type="Gene3D" id="3.30.70.2450">
    <property type="match status" value="1"/>
</dbReference>
<accession>A0A6G4WYH6</accession>
<dbReference type="PANTHER" id="PTHR43004:SF19">
    <property type="entry name" value="BINDING MONOOXYGENASE, PUTATIVE (JCVI)-RELATED"/>
    <property type="match status" value="1"/>
</dbReference>
<evidence type="ECO:0000259" key="4">
    <source>
        <dbReference type="Pfam" id="PF01494"/>
    </source>
</evidence>
<dbReference type="Gene3D" id="3.40.30.120">
    <property type="match status" value="1"/>
</dbReference>
<keyword evidence="3" id="KW-0274">FAD</keyword>
<evidence type="ECO:0000256" key="2">
    <source>
        <dbReference type="ARBA" id="ARBA00022630"/>
    </source>
</evidence>
<dbReference type="GO" id="GO:0071949">
    <property type="term" value="F:FAD binding"/>
    <property type="evidence" value="ECO:0007669"/>
    <property type="project" value="InterPro"/>
</dbReference>
<keyword evidence="6" id="KW-1185">Reference proteome</keyword>
<organism evidence="5 6">
    <name type="scientific">Streptomyces boncukensis</name>
    <dbReference type="NCBI Taxonomy" id="2711219"/>
    <lineage>
        <taxon>Bacteria</taxon>
        <taxon>Bacillati</taxon>
        <taxon>Actinomycetota</taxon>
        <taxon>Actinomycetes</taxon>
        <taxon>Kitasatosporales</taxon>
        <taxon>Streptomycetaceae</taxon>
        <taxon>Streptomyces</taxon>
    </lineage>
</organism>
<dbReference type="InterPro" id="IPR050641">
    <property type="entry name" value="RIFMO-like"/>
</dbReference>
<evidence type="ECO:0000313" key="6">
    <source>
        <dbReference type="Proteomes" id="UP000477722"/>
    </source>
</evidence>
<keyword evidence="5" id="KW-0560">Oxidoreductase</keyword>
<name>A0A6G4WYH6_9ACTN</name>
<dbReference type="SUPFAM" id="SSF51905">
    <property type="entry name" value="FAD/NAD(P)-binding domain"/>
    <property type="match status" value="1"/>
</dbReference>
<dbReference type="EMBL" id="JAAKZZ010000187">
    <property type="protein sequence ID" value="NGO70349.1"/>
    <property type="molecule type" value="Genomic_DNA"/>
</dbReference>
<evidence type="ECO:0000256" key="1">
    <source>
        <dbReference type="ARBA" id="ARBA00001974"/>
    </source>
</evidence>
<protein>
    <submittedName>
        <fullName evidence="5">Monooxygenase</fullName>
    </submittedName>
</protein>
<keyword evidence="2" id="KW-0285">Flavoprotein</keyword>
<sequence>MTTDHPVVIAGAGPVGLMLAAELRLAGVEVVVLEQLLEPTTQSRALGVHARTLEVLDQRGVADRFPGPTIPHYGYAGGLVDVRFGPFGTPYGMRLLPQTATERGLREWAGELGVEIRHGHEVVEVRQDADHVEIGVVTQRGRAHLRAGFLVGCDGGRSAVRRLAGFPFPGTTATVEFLMADVADVGPDSPFLSEVPFIRRNEAGHFMVLPVVPDAWRLIIYEFGREPQAQQSDPPSYEEMCELVRRIAGVDVSTATPRWLTRLGNAARQVDRYRRGRVLLAGDAAHVHMPAAGQGLNLGVQDAVNLGWKLAAEVHGWAPGGLLDSYDEERAPVGKRVLLDTQAQFALLSGGPESEALRAVFAELTEFAEPNRHLAGLVSGLDIRYDVGDGQSAAPHALLGRRLPPQPLKTPEGATSTAQLLHRGRGVFIGLTDDPGLARVTEGWADRVDTVAAAEPADGALSELSALLVRPDGHVAWLAPVGSEGAKDGLEAALRRWFGTPRSD</sequence>
<gene>
    <name evidence="5" type="ORF">G5C65_18735</name>
</gene>
<dbReference type="RefSeq" id="WP_165300018.1">
    <property type="nucleotide sequence ID" value="NZ_JAAKZZ010000187.1"/>
</dbReference>
<dbReference type="Pfam" id="PF01494">
    <property type="entry name" value="FAD_binding_3"/>
    <property type="match status" value="1"/>
</dbReference>
<evidence type="ECO:0000256" key="3">
    <source>
        <dbReference type="ARBA" id="ARBA00022827"/>
    </source>
</evidence>
<dbReference type="PANTHER" id="PTHR43004">
    <property type="entry name" value="TRK SYSTEM POTASSIUM UPTAKE PROTEIN"/>
    <property type="match status" value="1"/>
</dbReference>
<dbReference type="AlphaFoldDB" id="A0A6G4WYH6"/>
<keyword evidence="5" id="KW-0503">Monooxygenase</keyword>
<comment type="caution">
    <text evidence="5">The sequence shown here is derived from an EMBL/GenBank/DDBJ whole genome shotgun (WGS) entry which is preliminary data.</text>
</comment>
<reference evidence="5 6" key="1">
    <citation type="submission" date="2020-02" db="EMBL/GenBank/DDBJ databases">
        <title>Whole-genome analyses of novel actinobacteria.</title>
        <authorList>
            <person name="Sahin N."/>
            <person name="Tatar D."/>
        </authorList>
    </citation>
    <scope>NUCLEOTIDE SEQUENCE [LARGE SCALE GENOMIC DNA]</scope>
    <source>
        <strain evidence="5 6">SB3404</strain>
    </source>
</reference>
<dbReference type="Proteomes" id="UP000477722">
    <property type="component" value="Unassembled WGS sequence"/>
</dbReference>
<comment type="cofactor">
    <cofactor evidence="1">
        <name>FAD</name>
        <dbReference type="ChEBI" id="CHEBI:57692"/>
    </cofactor>
</comment>
<feature type="domain" description="FAD-binding" evidence="4">
    <location>
        <begin position="6"/>
        <end position="338"/>
    </location>
</feature>
<proteinExistence type="predicted"/>
<dbReference type="GO" id="GO:0016709">
    <property type="term" value="F:oxidoreductase activity, acting on paired donors, with incorporation or reduction of molecular oxygen, NAD(P)H as one donor, and incorporation of one atom of oxygen"/>
    <property type="evidence" value="ECO:0007669"/>
    <property type="project" value="UniProtKB-ARBA"/>
</dbReference>
<dbReference type="InterPro" id="IPR002938">
    <property type="entry name" value="FAD-bd"/>
</dbReference>
<dbReference type="InterPro" id="IPR036188">
    <property type="entry name" value="FAD/NAD-bd_sf"/>
</dbReference>
<evidence type="ECO:0000313" key="5">
    <source>
        <dbReference type="EMBL" id="NGO70349.1"/>
    </source>
</evidence>
<dbReference type="PRINTS" id="PR00420">
    <property type="entry name" value="RNGMNOXGNASE"/>
</dbReference>
<dbReference type="Gene3D" id="3.50.50.60">
    <property type="entry name" value="FAD/NAD(P)-binding domain"/>
    <property type="match status" value="1"/>
</dbReference>